<evidence type="ECO:0000313" key="4">
    <source>
        <dbReference type="Proteomes" id="UP000003973"/>
    </source>
</evidence>
<comment type="caution">
    <text evidence="3">The sequence shown here is derived from an EMBL/GenBank/DDBJ whole genome shotgun (WGS) entry which is preliminary data.</text>
</comment>
<name>C3X1T3_9BURK</name>
<feature type="domain" description="Anti-CBASS protein Acb1-like N-terminal" evidence="2">
    <location>
        <begin position="96"/>
        <end position="446"/>
    </location>
</feature>
<sequence length="503" mass="57003">MSFFDWVRGEEPVREEKKKKKKSVNGLFAFSTHNIPEMSRAEIDRRVFLEPVFPDAEMAMDSGNNPIPTKGIFSIANSPVSNTLLSWYAMQGFIGYQTCALLSQHWLINKVCVTPGKDATRNGWELSVEGEKAEDIIKALTAKDTDFRVTENLIEYSQFLRIFGVRIAVFDVDSEDPKYYENPFNIDGVTPGSYKGISQVDPYWCAPLLTGEDVYCPANRHFYDPEYWMIGGRKYHHSHLIITRYAEVPDILKPAYFYGGIPLTQMIYERVYCAERTANEAPQLAMTKRLNVRKTDLSKVVGDPERTRRAIEAQSYYRDNYGQLLIGQDDEYEQHEISLADLDAVIMTQYQLVSSVSGVPSTELLETTPKGFNATGEFEKRSYDKTLRSVRKHEMEALLRRHYLLMGKSYVEPEFGVVPEFTILWNPTDEPTESEVADIRLKTGQYYSTLRDTGAISGDDIAQALESDPMSGFDSVNPESDFYAEEEGQGAELSGFGGAPLQS</sequence>
<protein>
    <submittedName>
        <fullName evidence="3">HI1409 family phage-associated protein</fullName>
    </submittedName>
</protein>
<dbReference type="eggNOG" id="COG3567">
    <property type="taxonomic scope" value="Bacteria"/>
</dbReference>
<organism evidence="3 4">
    <name type="scientific">Oxalobacter paraformigenes</name>
    <dbReference type="NCBI Taxonomy" id="556268"/>
    <lineage>
        <taxon>Bacteria</taxon>
        <taxon>Pseudomonadati</taxon>
        <taxon>Pseudomonadota</taxon>
        <taxon>Betaproteobacteria</taxon>
        <taxon>Burkholderiales</taxon>
        <taxon>Oxalobacteraceae</taxon>
        <taxon>Oxalobacter</taxon>
    </lineage>
</organism>
<evidence type="ECO:0000259" key="2">
    <source>
        <dbReference type="Pfam" id="PF06381"/>
    </source>
</evidence>
<keyword evidence="4" id="KW-1185">Reference proteome</keyword>
<dbReference type="AlphaFoldDB" id="C3X1T3"/>
<evidence type="ECO:0000313" key="3">
    <source>
        <dbReference type="EMBL" id="EEO27169.1"/>
    </source>
</evidence>
<dbReference type="Proteomes" id="UP000003973">
    <property type="component" value="Unassembled WGS sequence"/>
</dbReference>
<gene>
    <name evidence="3" type="ORF">OFAG_00322</name>
</gene>
<feature type="region of interest" description="Disordered" evidence="1">
    <location>
        <begin position="466"/>
        <end position="503"/>
    </location>
</feature>
<dbReference type="Pfam" id="PF06381">
    <property type="entry name" value="Phage_portal_3"/>
    <property type="match status" value="1"/>
</dbReference>
<dbReference type="EMBL" id="ACDP02000029">
    <property type="protein sequence ID" value="EEO27169.1"/>
    <property type="molecule type" value="Genomic_DNA"/>
</dbReference>
<dbReference type="HOGENOM" id="CLU_041777_0_0_4"/>
<dbReference type="RefSeq" id="WP_005876044.1">
    <property type="nucleotide sequence ID" value="NZ_CABMNL010000001.1"/>
</dbReference>
<reference evidence="3" key="1">
    <citation type="submission" date="2011-10" db="EMBL/GenBank/DDBJ databases">
        <title>The Genome Sequence of Oxalobacter formigenes HOxBLS.</title>
        <authorList>
            <consortium name="The Broad Institute Genome Sequencing Platform"/>
            <person name="Earl A."/>
            <person name="Ward D."/>
            <person name="Feldgarden M."/>
            <person name="Gevers D."/>
            <person name="Allison M.J."/>
            <person name="Humphrey S."/>
            <person name="Young S.K."/>
            <person name="Zeng Q."/>
            <person name="Gargeya S."/>
            <person name="Fitzgerald M."/>
            <person name="Haas B."/>
            <person name="Abouelleil A."/>
            <person name="Alvarado L."/>
            <person name="Arachchi H.M."/>
            <person name="Berlin A."/>
            <person name="Brown A."/>
            <person name="Chapman S.B."/>
            <person name="Chen Z."/>
            <person name="Dunbar C."/>
            <person name="Freedman E."/>
            <person name="Gearin G."/>
            <person name="Goldberg J."/>
            <person name="Griggs A."/>
            <person name="Gujja S."/>
            <person name="Heiman D."/>
            <person name="Howarth C."/>
            <person name="Larson L."/>
            <person name="Lui A."/>
            <person name="MacDonald P.J.P."/>
            <person name="Montmayeur A."/>
            <person name="Murphy C."/>
            <person name="Neiman D."/>
            <person name="Pearson M."/>
            <person name="Priest M."/>
            <person name="Roberts A."/>
            <person name="Saif S."/>
            <person name="Shea T."/>
            <person name="Shenoy N."/>
            <person name="Sisk P."/>
            <person name="Stolte C."/>
            <person name="Sykes S."/>
            <person name="Wortman J."/>
            <person name="Nusbaum C."/>
            <person name="Birren B."/>
        </authorList>
    </citation>
    <scope>NUCLEOTIDE SEQUENCE [LARGE SCALE GENOMIC DNA]</scope>
    <source>
        <strain evidence="3">HOxBLS</strain>
    </source>
</reference>
<dbReference type="InterPro" id="IPR024459">
    <property type="entry name" value="Acb1-like_N"/>
</dbReference>
<evidence type="ECO:0000256" key="1">
    <source>
        <dbReference type="SAM" id="MobiDB-lite"/>
    </source>
</evidence>
<accession>C3X1T3</accession>
<proteinExistence type="predicted"/>